<keyword evidence="1" id="KW-0732">Signal</keyword>
<organism evidence="2 3">
    <name type="scientific">Eumeta variegata</name>
    <name type="common">Bagworm moth</name>
    <name type="synonym">Eumeta japonica</name>
    <dbReference type="NCBI Taxonomy" id="151549"/>
    <lineage>
        <taxon>Eukaryota</taxon>
        <taxon>Metazoa</taxon>
        <taxon>Ecdysozoa</taxon>
        <taxon>Arthropoda</taxon>
        <taxon>Hexapoda</taxon>
        <taxon>Insecta</taxon>
        <taxon>Pterygota</taxon>
        <taxon>Neoptera</taxon>
        <taxon>Endopterygota</taxon>
        <taxon>Lepidoptera</taxon>
        <taxon>Glossata</taxon>
        <taxon>Ditrysia</taxon>
        <taxon>Tineoidea</taxon>
        <taxon>Psychidae</taxon>
        <taxon>Oiketicinae</taxon>
        <taxon>Eumeta</taxon>
    </lineage>
</organism>
<protein>
    <submittedName>
        <fullName evidence="2">Uncharacterized protein</fullName>
    </submittedName>
</protein>
<proteinExistence type="predicted"/>
<evidence type="ECO:0000313" key="2">
    <source>
        <dbReference type="EMBL" id="GBP52047.1"/>
    </source>
</evidence>
<keyword evidence="3" id="KW-1185">Reference proteome</keyword>
<dbReference type="Proteomes" id="UP000299102">
    <property type="component" value="Unassembled WGS sequence"/>
</dbReference>
<reference evidence="2 3" key="1">
    <citation type="journal article" date="2019" name="Commun. Biol.">
        <title>The bagworm genome reveals a unique fibroin gene that provides high tensile strength.</title>
        <authorList>
            <person name="Kono N."/>
            <person name="Nakamura H."/>
            <person name="Ohtoshi R."/>
            <person name="Tomita M."/>
            <person name="Numata K."/>
            <person name="Arakawa K."/>
        </authorList>
    </citation>
    <scope>NUCLEOTIDE SEQUENCE [LARGE SCALE GENOMIC DNA]</scope>
</reference>
<accession>A0A4C1WPL3</accession>
<feature type="chain" id="PRO_5020034552" evidence="1">
    <location>
        <begin position="21"/>
        <end position="189"/>
    </location>
</feature>
<sequence>MIQTFLRLATIPFGARLTCCLCMCACRAYHWKITAKAQCLGEHLKSQDPDHAVVITLMTMLVSSPNLHWAGVESLKYRCITPNNSYRAKLMKIFLDLTSPKIRNVTSSTRQLAARPTQHAARTRSDTLRPAMAGSATAAIDDPLLLIMGYQKCREGSPRTVFSALWEITGGRRAPAAALQTGPPPIGGL</sequence>
<feature type="signal peptide" evidence="1">
    <location>
        <begin position="1"/>
        <end position="20"/>
    </location>
</feature>
<evidence type="ECO:0000256" key="1">
    <source>
        <dbReference type="SAM" id="SignalP"/>
    </source>
</evidence>
<name>A0A4C1WPL3_EUMVA</name>
<gene>
    <name evidence="2" type="ORF">EVAR_97517_1</name>
</gene>
<comment type="caution">
    <text evidence="2">The sequence shown here is derived from an EMBL/GenBank/DDBJ whole genome shotgun (WGS) entry which is preliminary data.</text>
</comment>
<evidence type="ECO:0000313" key="3">
    <source>
        <dbReference type="Proteomes" id="UP000299102"/>
    </source>
</evidence>
<dbReference type="EMBL" id="BGZK01000594">
    <property type="protein sequence ID" value="GBP52047.1"/>
    <property type="molecule type" value="Genomic_DNA"/>
</dbReference>
<dbReference type="AlphaFoldDB" id="A0A4C1WPL3"/>